<evidence type="ECO:0000256" key="1">
    <source>
        <dbReference type="SAM" id="MobiDB-lite"/>
    </source>
</evidence>
<comment type="caution">
    <text evidence="2">The sequence shown here is derived from an EMBL/GenBank/DDBJ whole genome shotgun (WGS) entry which is preliminary data.</text>
</comment>
<organism evidence="2 3">
    <name type="scientific">Cellulomonas composti</name>
    <dbReference type="NCBI Taxonomy" id="266130"/>
    <lineage>
        <taxon>Bacteria</taxon>
        <taxon>Bacillati</taxon>
        <taxon>Actinomycetota</taxon>
        <taxon>Actinomycetes</taxon>
        <taxon>Micrococcales</taxon>
        <taxon>Cellulomonadaceae</taxon>
        <taxon>Cellulomonas</taxon>
    </lineage>
</organism>
<dbReference type="Proteomes" id="UP000321720">
    <property type="component" value="Unassembled WGS sequence"/>
</dbReference>
<name>A0A511JB08_9CELL</name>
<keyword evidence="3" id="KW-1185">Reference proteome</keyword>
<proteinExistence type="predicted"/>
<dbReference type="EMBL" id="BJWG01000007">
    <property type="protein sequence ID" value="GEL95176.1"/>
    <property type="molecule type" value="Genomic_DNA"/>
</dbReference>
<sequence length="90" mass="8573">MGRAAAPAARVVPGRLEDERGVVDAGPGGIDAGRTGAAAPRPAAAGGGVRWVDERCDDEACDDAGGGGGGGTAPFRGPFVGPAPTTTASS</sequence>
<dbReference type="AlphaFoldDB" id="A0A511JB08"/>
<feature type="compositionally biased region" description="Low complexity" evidence="1">
    <location>
        <begin position="32"/>
        <end position="44"/>
    </location>
</feature>
<feature type="region of interest" description="Disordered" evidence="1">
    <location>
        <begin position="60"/>
        <end position="90"/>
    </location>
</feature>
<evidence type="ECO:0000313" key="2">
    <source>
        <dbReference type="EMBL" id="GEL95176.1"/>
    </source>
</evidence>
<gene>
    <name evidence="2" type="ORF">CCO02nite_18340</name>
</gene>
<feature type="region of interest" description="Disordered" evidence="1">
    <location>
        <begin position="19"/>
        <end position="46"/>
    </location>
</feature>
<accession>A0A511JB08</accession>
<evidence type="ECO:0000313" key="3">
    <source>
        <dbReference type="Proteomes" id="UP000321720"/>
    </source>
</evidence>
<reference evidence="2 3" key="1">
    <citation type="submission" date="2019-07" db="EMBL/GenBank/DDBJ databases">
        <title>Whole genome shotgun sequence of Cellulomonas composti NBRC 100758.</title>
        <authorList>
            <person name="Hosoyama A."/>
            <person name="Uohara A."/>
            <person name="Ohji S."/>
            <person name="Ichikawa N."/>
        </authorList>
    </citation>
    <scope>NUCLEOTIDE SEQUENCE [LARGE SCALE GENOMIC DNA]</scope>
    <source>
        <strain evidence="2 3">NBRC 100758</strain>
    </source>
</reference>
<protein>
    <submittedName>
        <fullName evidence="2">Uncharacterized protein</fullName>
    </submittedName>
</protein>